<name>A0AAF0CHV4_9PROT</name>
<proteinExistence type="predicted"/>
<organism evidence="2 3">
    <name type="scientific">Hyphococcus flavus</name>
    <dbReference type="NCBI Taxonomy" id="1866326"/>
    <lineage>
        <taxon>Bacteria</taxon>
        <taxon>Pseudomonadati</taxon>
        <taxon>Pseudomonadota</taxon>
        <taxon>Alphaproteobacteria</taxon>
        <taxon>Parvularculales</taxon>
        <taxon>Parvularculaceae</taxon>
        <taxon>Hyphococcus</taxon>
    </lineage>
</organism>
<dbReference type="RefSeq" id="WP_274494212.1">
    <property type="nucleotide sequence ID" value="NZ_CP118166.1"/>
</dbReference>
<keyword evidence="3" id="KW-1185">Reference proteome</keyword>
<evidence type="ECO:0000259" key="1">
    <source>
        <dbReference type="Pfam" id="PF03572"/>
    </source>
</evidence>
<dbReference type="InterPro" id="IPR029045">
    <property type="entry name" value="ClpP/crotonase-like_dom_sf"/>
</dbReference>
<protein>
    <submittedName>
        <fullName evidence="2">S41 family peptidase</fullName>
    </submittedName>
</protein>
<gene>
    <name evidence="2" type="ORF">PUV54_03685</name>
</gene>
<feature type="domain" description="Tail specific protease" evidence="1">
    <location>
        <begin position="252"/>
        <end position="464"/>
    </location>
</feature>
<dbReference type="Gene3D" id="3.90.226.10">
    <property type="entry name" value="2-enoyl-CoA Hydratase, Chain A, domain 1"/>
    <property type="match status" value="1"/>
</dbReference>
<dbReference type="GO" id="GO:0030288">
    <property type="term" value="C:outer membrane-bounded periplasmic space"/>
    <property type="evidence" value="ECO:0007669"/>
    <property type="project" value="TreeGrafter"/>
</dbReference>
<dbReference type="EMBL" id="CP118166">
    <property type="protein sequence ID" value="WDI32292.1"/>
    <property type="molecule type" value="Genomic_DNA"/>
</dbReference>
<dbReference type="PANTHER" id="PTHR32060:SF30">
    <property type="entry name" value="CARBOXY-TERMINAL PROCESSING PROTEASE CTPA"/>
    <property type="match status" value="1"/>
</dbReference>
<dbReference type="Proteomes" id="UP001214043">
    <property type="component" value="Chromosome"/>
</dbReference>
<dbReference type="InterPro" id="IPR005151">
    <property type="entry name" value="Tail-specific_protease"/>
</dbReference>
<reference evidence="2" key="1">
    <citation type="submission" date="2023-02" db="EMBL/GenBank/DDBJ databases">
        <title>Genome sequence of Hyphococcus flavus.</title>
        <authorList>
            <person name="Rong J.-C."/>
            <person name="Zhao Q."/>
            <person name="Yi M."/>
            <person name="Wu J.-Y."/>
        </authorList>
    </citation>
    <scope>NUCLEOTIDE SEQUENCE</scope>
    <source>
        <strain evidence="2">MCCC 1K03223</strain>
    </source>
</reference>
<dbReference type="KEGG" id="hfl:PUV54_03685"/>
<evidence type="ECO:0000313" key="2">
    <source>
        <dbReference type="EMBL" id="WDI32292.1"/>
    </source>
</evidence>
<dbReference type="AlphaFoldDB" id="A0AAF0CHV4"/>
<dbReference type="Pfam" id="PF03572">
    <property type="entry name" value="Peptidase_S41"/>
    <property type="match status" value="1"/>
</dbReference>
<dbReference type="GO" id="GO:0007165">
    <property type="term" value="P:signal transduction"/>
    <property type="evidence" value="ECO:0007669"/>
    <property type="project" value="TreeGrafter"/>
</dbReference>
<dbReference type="GO" id="GO:0004175">
    <property type="term" value="F:endopeptidase activity"/>
    <property type="evidence" value="ECO:0007669"/>
    <property type="project" value="TreeGrafter"/>
</dbReference>
<dbReference type="SUPFAM" id="SSF52096">
    <property type="entry name" value="ClpP/crotonase"/>
    <property type="match status" value="1"/>
</dbReference>
<accession>A0AAF0CHV4</accession>
<dbReference type="PANTHER" id="PTHR32060">
    <property type="entry name" value="TAIL-SPECIFIC PROTEASE"/>
    <property type="match status" value="1"/>
</dbReference>
<sequence>MWKLLGGGFAAFIVLILALAFYLSDKIYLRDQHRTVPPSDFGREYSSPEIREDLAFLTSTIQKIHPDFESIGGDEFQTHAIQLNDSLTTPLTRVEAYRQLSSLNQYLLDGHTYLRAPAEERRFYESNGGLYPPLTVKIAGNCLIADRVLAEELNIESGDIIVSINDVPARTLVDFSLASQSGESLALRRAYAEKYYYRDVWAMGLQSPFRFSIERNGSLFMVTHSGITNNEFMESRDTAAPGNAFNILDGQVGLLTFNDMPAPDNEFKNFVRASFAELNEARAETLIIDMRENGGGDSRAGDFLMTYLTEQKLPAIEYIDVKVTEEIKDYYRTLLPEGFKWLPVHSLVPVLRSIQDTPPGESFRFHPDAEAPRARKKQPENSFDGDIYVLIGPRTYSSAVIFAAPLKHFGKAVFVGEETGEPLIFFGENYYFDLPNTRLQAQVSHKKFALVGAQDARTGIEPDILATENALDAALKAIADK</sequence>
<dbReference type="GO" id="GO:0008236">
    <property type="term" value="F:serine-type peptidase activity"/>
    <property type="evidence" value="ECO:0007669"/>
    <property type="project" value="InterPro"/>
</dbReference>
<evidence type="ECO:0000313" key="3">
    <source>
        <dbReference type="Proteomes" id="UP001214043"/>
    </source>
</evidence>
<dbReference type="GO" id="GO:0006508">
    <property type="term" value="P:proteolysis"/>
    <property type="evidence" value="ECO:0007669"/>
    <property type="project" value="InterPro"/>
</dbReference>